<comment type="similarity">
    <text evidence="1 4">Belongs to the glycosyl hydrolase 35 family.</text>
</comment>
<dbReference type="Proteomes" id="UP000095751">
    <property type="component" value="Unassembled WGS sequence"/>
</dbReference>
<dbReference type="Gene3D" id="2.60.120.260">
    <property type="entry name" value="Galactose-binding domain-like"/>
    <property type="match status" value="2"/>
</dbReference>
<dbReference type="InterPro" id="IPR001944">
    <property type="entry name" value="Glycoside_Hdrlase_35"/>
</dbReference>
<feature type="chain" id="PRO_5009192666" evidence="5">
    <location>
        <begin position="24"/>
        <end position="876"/>
    </location>
</feature>
<evidence type="ECO:0000313" key="9">
    <source>
        <dbReference type="Proteomes" id="UP000095751"/>
    </source>
</evidence>
<dbReference type="InterPro" id="IPR017853">
    <property type="entry name" value="GH"/>
</dbReference>
<dbReference type="AlphaFoldDB" id="A0A1E7F566"/>
<evidence type="ECO:0000259" key="7">
    <source>
        <dbReference type="Pfam" id="PF21467"/>
    </source>
</evidence>
<dbReference type="InParanoid" id="A0A1E7F566"/>
<feature type="domain" description="Glycoside hydrolase 35 catalytic" evidence="6">
    <location>
        <begin position="77"/>
        <end position="440"/>
    </location>
</feature>
<dbReference type="SUPFAM" id="SSF51445">
    <property type="entry name" value="(Trans)glycosidases"/>
    <property type="match status" value="1"/>
</dbReference>
<accession>A0A1E7F566</accession>
<proteinExistence type="inferred from homology"/>
<gene>
    <name evidence="8" type="primary">BGAL1</name>
    <name evidence="8" type="ORF">FRACYDRAFT_209655</name>
</gene>
<name>A0A1E7F566_9STRA</name>
<evidence type="ECO:0000259" key="6">
    <source>
        <dbReference type="Pfam" id="PF01301"/>
    </source>
</evidence>
<protein>
    <submittedName>
        <fullName evidence="8">Putative beta-galactosidase</fullName>
    </submittedName>
</protein>
<evidence type="ECO:0000313" key="8">
    <source>
        <dbReference type="EMBL" id="OEU13322.1"/>
    </source>
</evidence>
<keyword evidence="9" id="KW-1185">Reference proteome</keyword>
<feature type="signal peptide" evidence="5">
    <location>
        <begin position="1"/>
        <end position="23"/>
    </location>
</feature>
<organism evidence="8 9">
    <name type="scientific">Fragilariopsis cylindrus CCMP1102</name>
    <dbReference type="NCBI Taxonomy" id="635003"/>
    <lineage>
        <taxon>Eukaryota</taxon>
        <taxon>Sar</taxon>
        <taxon>Stramenopiles</taxon>
        <taxon>Ochrophyta</taxon>
        <taxon>Bacillariophyta</taxon>
        <taxon>Bacillariophyceae</taxon>
        <taxon>Bacillariophycidae</taxon>
        <taxon>Bacillariales</taxon>
        <taxon>Bacillariaceae</taxon>
        <taxon>Fragilariopsis</taxon>
    </lineage>
</organism>
<reference evidence="8 9" key="1">
    <citation type="submission" date="2016-09" db="EMBL/GenBank/DDBJ databases">
        <title>Extensive genetic diversity and differential bi-allelic expression allows diatom success in the polar Southern Ocean.</title>
        <authorList>
            <consortium name="DOE Joint Genome Institute"/>
            <person name="Mock T."/>
            <person name="Otillar R.P."/>
            <person name="Strauss J."/>
            <person name="Dupont C."/>
            <person name="Frickenhaus S."/>
            <person name="Maumus F."/>
            <person name="Mcmullan M."/>
            <person name="Sanges R."/>
            <person name="Schmutz J."/>
            <person name="Toseland A."/>
            <person name="Valas R."/>
            <person name="Veluchamy A."/>
            <person name="Ward B.J."/>
            <person name="Allen A."/>
            <person name="Barry K."/>
            <person name="Falciatore A."/>
            <person name="Ferrante M."/>
            <person name="Fortunato A.E."/>
            <person name="Gloeckner G."/>
            <person name="Gruber A."/>
            <person name="Hipkin R."/>
            <person name="Janech M."/>
            <person name="Kroth P."/>
            <person name="Leese F."/>
            <person name="Lindquist E."/>
            <person name="Lyon B.R."/>
            <person name="Martin J."/>
            <person name="Mayer C."/>
            <person name="Parker M."/>
            <person name="Quesneville H."/>
            <person name="Raymond J."/>
            <person name="Uhlig C."/>
            <person name="Valentin K.U."/>
            <person name="Worden A.Z."/>
            <person name="Armbrust E.V."/>
            <person name="Bowler C."/>
            <person name="Green B."/>
            <person name="Moulton V."/>
            <person name="Van Oosterhout C."/>
            <person name="Grigoriev I."/>
        </authorList>
    </citation>
    <scope>NUCLEOTIDE SEQUENCE [LARGE SCALE GENOMIC DNA]</scope>
    <source>
        <strain evidence="8 9">CCMP1102</strain>
    </source>
</reference>
<sequence length="876" mass="98301">MFAAGLFILLSNRILYFINNTSASLDNIIETGISPCKGSPCFTPSKIYVPLTSPGFPSFLKYAHRGQLRVSYDKRSLKINDDRVFFLGGSMHPARATRQTWSLALDEAVQNGLNLITIYVMWSDHQPVKNKGIDWTFPDWSSPVMDAAYWNLAAAIQSAADRGLFIHLRIGPYDCAEYSYGGIPEWLLVENPNMRLRRPNFEWLEIMESFVEQIIDYVSDNELWAHQGGPIIISQIENELGEGEDQNEVTTHTHHEGSLYVNSSGQFVDPLEKTTYIGSIRKATLQDYADWCGEIAEKHAPQVTWTMCNGLSANNTIHTCNAINNGADWLESYGGNGRIQVDQPPLLTEFEEGFQDWGETPEHPNDYFWGRTAAAATREALRWFARGGTHLNYYMFFGGYNRGRQAAGGISNQYATDAALCSSGQRHQPKFNHYQSLHKMIASIASTLLAAETALGNEKPVEVMSKEKEWVIGSEQRMFEYFVNQKETGSTVPVRSKSFKQVTFVENDASEEAVIRIPNINEKAKKYQQYSLAPTSAILVVDGVLEFDSAIIDPKSMSFKREFADSSSIPALLSWSSWPERIGAGKGDPMTLIDTVPFEQTKLNVESSVWSDYAWYETSLTLEGNSMKDATLFIESQRSNGLLVFVDDSFIGSAEDHSHIFEGNLTIAVKIGHLPIGQHKLSILSESMGHSNLIGRFSNSQTGPKLKGISGDVLLSGGEKMKNVSLVDGREWRSFPGLHGEKDFYEASTRRMASEYPSQQNAIWTSFLFQSPEFDPTFQSLFLEITTGRGHFWLNGKDLGRFWNITQGETDRYSQQYYFLPIDYLRTDGYLNEVVVFNAIGSESLLQNTTKLVLSWISPSGEPNFSDEVGYPLACI</sequence>
<dbReference type="PANTHER" id="PTHR23421">
    <property type="entry name" value="BETA-GALACTOSIDASE RELATED"/>
    <property type="match status" value="1"/>
</dbReference>
<evidence type="ECO:0000256" key="3">
    <source>
        <dbReference type="ARBA" id="ARBA00023295"/>
    </source>
</evidence>
<evidence type="ECO:0000256" key="2">
    <source>
        <dbReference type="ARBA" id="ARBA00022801"/>
    </source>
</evidence>
<keyword evidence="2" id="KW-0378">Hydrolase</keyword>
<evidence type="ECO:0000256" key="1">
    <source>
        <dbReference type="ARBA" id="ARBA00009809"/>
    </source>
</evidence>
<dbReference type="InterPro" id="IPR048913">
    <property type="entry name" value="BetaGal_gal-bd"/>
</dbReference>
<evidence type="ECO:0000256" key="4">
    <source>
        <dbReference type="RuleBase" id="RU003679"/>
    </source>
</evidence>
<keyword evidence="5" id="KW-0732">Signal</keyword>
<evidence type="ECO:0000256" key="5">
    <source>
        <dbReference type="SAM" id="SignalP"/>
    </source>
</evidence>
<dbReference type="SUPFAM" id="SSF49785">
    <property type="entry name" value="Galactose-binding domain-like"/>
    <property type="match status" value="1"/>
</dbReference>
<dbReference type="PRINTS" id="PR00742">
    <property type="entry name" value="GLHYDRLASE35"/>
</dbReference>
<dbReference type="Gene3D" id="3.20.20.80">
    <property type="entry name" value="Glycosidases"/>
    <property type="match status" value="1"/>
</dbReference>
<dbReference type="Pfam" id="PF01301">
    <property type="entry name" value="Glyco_hydro_35"/>
    <property type="match status" value="1"/>
</dbReference>
<dbReference type="InterPro" id="IPR031330">
    <property type="entry name" value="Gly_Hdrlase_35_cat"/>
</dbReference>
<dbReference type="OrthoDB" id="1657402at2759"/>
<feature type="domain" description="Beta-galactosidase galactose-binding" evidence="7">
    <location>
        <begin position="764"/>
        <end position="827"/>
    </location>
</feature>
<dbReference type="KEGG" id="fcy:FRACYDRAFT_209655"/>
<dbReference type="GO" id="GO:0005975">
    <property type="term" value="P:carbohydrate metabolic process"/>
    <property type="evidence" value="ECO:0007669"/>
    <property type="project" value="InterPro"/>
</dbReference>
<keyword evidence="3" id="KW-0326">Glycosidase</keyword>
<dbReference type="EMBL" id="KV784361">
    <property type="protein sequence ID" value="OEU13322.1"/>
    <property type="molecule type" value="Genomic_DNA"/>
</dbReference>
<dbReference type="InterPro" id="IPR008979">
    <property type="entry name" value="Galactose-bd-like_sf"/>
</dbReference>
<dbReference type="Pfam" id="PF21467">
    <property type="entry name" value="BetaGal_gal-bd"/>
    <property type="match status" value="1"/>
</dbReference>
<dbReference type="GO" id="GO:0004553">
    <property type="term" value="F:hydrolase activity, hydrolyzing O-glycosyl compounds"/>
    <property type="evidence" value="ECO:0007669"/>
    <property type="project" value="InterPro"/>
</dbReference>